<dbReference type="Proteomes" id="UP001064048">
    <property type="component" value="Chromosome 4"/>
</dbReference>
<accession>A0ACC0JK95</accession>
<sequence>MNDAFRVSSKNYTENSRWTLTFVYHTISYNSLLEIMVLGTMMDKQLVWVRDPTDGFVLARIQELMGEEVDVLPLDNRHPRRVTNFDDLMFLNEATLLNNIVERYKKNKIYTYVANILLAVNPYRELADLYSSATIKRYQGKSLGELPPHSIIVSGESGAGKTESTKYILKYLCDLWAKGAGPVEQKILDANPILEAFGNAKTTRNNNSSRFGKFMEVHFSNKYQVVGGHISHYLLEKSRICTQSAEERNYHVFYLLCAGAPQDLRTALKITKPDDYSKSVYSVVAAVLHLGNVEFEEEGGARGGCHVAPGSEGSLATAAALLGVDGGELRMALVSRLMQSSRGGIKGTAIIFEQFCINYCNEKLQQFFNERILKNEQELYKREGLVSQFIEKNNDALHASLEFLVQESGCGLVQQLFRNTDNNNAKGKLNFISPNSRMVALAAEGALVLTQLQCNGTTAVLELMEHGFPSRAPFNDLHRMYAQYLPPRLQMLAPKVFAEFGLTRVFFRPGKYSEFDTIMRSDPDNLRSVIHKVLAWLVKSRWRRSIFAYRRQCLITIQTQVRGYLVRRRHRPRIRGVAKIRALEENLKKMETSNDKISSAEIDQLYSKLTRDVEERLRKIEAEMRAAEEAKRLEMERVRQEEENRRLKAEMEARRKAEEAERQRQEASDRAGAARLQQQLEHAARADQDNRERYRILQTPHGTSGAERSGRRPATARGRRACSSSWNTPRAQTRTTANGTVYYRHHTAQAERSGAAGGQRPRGAARLQQQLEHAARADQDNRERYRILQTPHGTSGAERSGRRPATARGRRACSSSWNTPRAQTRTTANGTVYYRHHTAQAERSGAAGGQRPRGGGAPAAAAGTRRARRPGQPRTVPYTTDTTRHKRSGAERQEASDRAGAARLQQQLEHAARADQDNRERYRILQTPHGTSGAERSGRRPATARGRRACSSSWNTPRAQTRTTANGTVYYRHHTAQAERSGINTTRNKRIGAERQEANDRAGRHTCRTALTRRARRPGQRERSERIRMQQAMQGKQKHDLSKWKYSELRDTINTSCDIELLEACRHEFHRRLKVYHAWKAKNARKTTMNEQERAPQSIMDAVIPKLELIEKLETWESNPDIIPSPKQRAGKKKCINPAVFQKTFLLLKPDIHIVAFREEVLWLRQVPFVRRKIEKKMAEINRDFKADVTKRLAGVTIRRTLPEKGLSAEEVTTGGTESIMMACKAFRDLAYSKGISNPQMVLPSTAHSAFDKAAQYLGLAVVVVKVNQETMTVDVDDVRRAIGRRTCLIVGSAPNFPYGTMDDINALSDLALECDVPLHVDACLGGFVAAFMPDAGHPVPYGFAPKGTSVVLYRKPEYRHCQYTVTTEWPGGVYGSPTVNGSRAGGLIAACWATMVFVGRSRYVTMADEILTRARTVIRLVCNFAPRGPAGELWLPAAPGAACPTHTQRDTQLPNLCNQANLTSNIGPSNDMTLKERSLLNAVLEIERNQLLEHPGSLDELYLTNMAIATLNHPVTTESYFKTTYKQDIIESTIFEDDKQIDKARNSIRETTKVISKMEHKNRRPKTTKLITRLSMVGRPKSYDVEELEDPYMEGYANTRSVETATLNEKDLYAEYEEQDISETTAEYDIKTTLKDAVVSTTMSISELELYSTGLFNSNDINNSYNISTTIVLVRPTHVNTFQEQPMDQAKQSDPTTEKWAGTLRRRDPDIQPTLPSIVSRKTSTASSMGSGRKTRSVERIPKTSRARQLVPIKPIPRKSDIPAEAGDVTIFEKDEKVFDATGYELHLVETLERDILQKNPDVRWRDVIGLDDAKSVLQEAMVLPLVMPDYFKAAFYAPSTIFLDEVDSLCAVRGADSEHEASRRFKAELLIQMDGLSAVFHRDKIIMVLAATNHPWDIDEAFRRRFEKRIYIGLPDETTRVKLLKLCLREVVLADDVDLKDLASKLDGYSGDAAMMTMRRKIAGKSPDQIRHLKRSELEAPISRDDLAAATDKTRRTVSQADVARYTGWMQRHGCS</sequence>
<comment type="caution">
    <text evidence="1">The sequence shown here is derived from an EMBL/GenBank/DDBJ whole genome shotgun (WGS) entry which is preliminary data.</text>
</comment>
<proteinExistence type="predicted"/>
<evidence type="ECO:0000313" key="1">
    <source>
        <dbReference type="EMBL" id="KAI8424583.1"/>
    </source>
</evidence>
<organism evidence="1 2">
    <name type="scientific">Choristoneura fumiferana</name>
    <name type="common">Spruce budworm moth</name>
    <name type="synonym">Archips fumiferana</name>
    <dbReference type="NCBI Taxonomy" id="7141"/>
    <lineage>
        <taxon>Eukaryota</taxon>
        <taxon>Metazoa</taxon>
        <taxon>Ecdysozoa</taxon>
        <taxon>Arthropoda</taxon>
        <taxon>Hexapoda</taxon>
        <taxon>Insecta</taxon>
        <taxon>Pterygota</taxon>
        <taxon>Neoptera</taxon>
        <taxon>Endopterygota</taxon>
        <taxon>Lepidoptera</taxon>
        <taxon>Glossata</taxon>
        <taxon>Ditrysia</taxon>
        <taxon>Tortricoidea</taxon>
        <taxon>Tortricidae</taxon>
        <taxon>Tortricinae</taxon>
        <taxon>Choristoneura</taxon>
    </lineage>
</organism>
<keyword evidence="2" id="KW-1185">Reference proteome</keyword>
<protein>
    <submittedName>
        <fullName evidence="1">Uncharacterized protein</fullName>
    </submittedName>
</protein>
<name>A0ACC0JK95_CHOFU</name>
<evidence type="ECO:0000313" key="2">
    <source>
        <dbReference type="Proteomes" id="UP001064048"/>
    </source>
</evidence>
<dbReference type="EMBL" id="CM046104">
    <property type="protein sequence ID" value="KAI8424583.1"/>
    <property type="molecule type" value="Genomic_DNA"/>
</dbReference>
<gene>
    <name evidence="1" type="ORF">MSG28_003033</name>
</gene>
<reference evidence="1 2" key="1">
    <citation type="journal article" date="2022" name="Genome Biol. Evol.">
        <title>The Spruce Budworm Genome: Reconstructing the Evolutionary History of Antifreeze Proteins.</title>
        <authorList>
            <person name="Beliveau C."/>
            <person name="Gagne P."/>
            <person name="Picq S."/>
            <person name="Vernygora O."/>
            <person name="Keeling C.I."/>
            <person name="Pinkney K."/>
            <person name="Doucet D."/>
            <person name="Wen F."/>
            <person name="Johnston J.S."/>
            <person name="Maaroufi H."/>
            <person name="Boyle B."/>
            <person name="Laroche J."/>
            <person name="Dewar K."/>
            <person name="Juretic N."/>
            <person name="Blackburn G."/>
            <person name="Nisole A."/>
            <person name="Brunet B."/>
            <person name="Brandao M."/>
            <person name="Lumley L."/>
            <person name="Duan J."/>
            <person name="Quan G."/>
            <person name="Lucarotti C.J."/>
            <person name="Roe A.D."/>
            <person name="Sperling F.A.H."/>
            <person name="Levesque R.C."/>
            <person name="Cusson M."/>
        </authorList>
    </citation>
    <scope>NUCLEOTIDE SEQUENCE [LARGE SCALE GENOMIC DNA]</scope>
    <source>
        <strain evidence="1">Glfc:IPQL:Cfum</strain>
    </source>
</reference>